<comment type="caution">
    <text evidence="3">The sequence shown here is derived from an EMBL/GenBank/DDBJ whole genome shotgun (WGS) entry which is preliminary data.</text>
</comment>
<evidence type="ECO:0000313" key="3">
    <source>
        <dbReference type="EMBL" id="KAK0479281.1"/>
    </source>
</evidence>
<feature type="signal peptide" evidence="2">
    <location>
        <begin position="1"/>
        <end position="19"/>
    </location>
</feature>
<protein>
    <submittedName>
        <fullName evidence="3">Uncharacterized protein</fullName>
    </submittedName>
</protein>
<reference evidence="3" key="1">
    <citation type="submission" date="2023-06" db="EMBL/GenBank/DDBJ databases">
        <authorList>
            <consortium name="Lawrence Berkeley National Laboratory"/>
            <person name="Ahrendt S."/>
            <person name="Sahu N."/>
            <person name="Indic B."/>
            <person name="Wong-Bajracharya J."/>
            <person name="Merenyi Z."/>
            <person name="Ke H.-M."/>
            <person name="Monk M."/>
            <person name="Kocsube S."/>
            <person name="Drula E."/>
            <person name="Lipzen A."/>
            <person name="Balint B."/>
            <person name="Henrissat B."/>
            <person name="Andreopoulos B."/>
            <person name="Martin F.M."/>
            <person name="Harder C.B."/>
            <person name="Rigling D."/>
            <person name="Ford K.L."/>
            <person name="Foster G.D."/>
            <person name="Pangilinan J."/>
            <person name="Papanicolaou A."/>
            <person name="Barry K."/>
            <person name="LaButti K."/>
            <person name="Viragh M."/>
            <person name="Koriabine M."/>
            <person name="Yan M."/>
            <person name="Riley R."/>
            <person name="Champramary S."/>
            <person name="Plett K.L."/>
            <person name="Tsai I.J."/>
            <person name="Slot J."/>
            <person name="Sipos G."/>
            <person name="Plett J."/>
            <person name="Nagy L.G."/>
            <person name="Grigoriev I.V."/>
        </authorList>
    </citation>
    <scope>NUCLEOTIDE SEQUENCE</scope>
    <source>
        <strain evidence="3">ICMP 16352</strain>
    </source>
</reference>
<feature type="chain" id="PRO_5041384815" evidence="2">
    <location>
        <begin position="20"/>
        <end position="132"/>
    </location>
</feature>
<gene>
    <name evidence="3" type="ORF">IW261DRAFT_1420011</name>
</gene>
<organism evidence="3 4">
    <name type="scientific">Armillaria novae-zelandiae</name>
    <dbReference type="NCBI Taxonomy" id="153914"/>
    <lineage>
        <taxon>Eukaryota</taxon>
        <taxon>Fungi</taxon>
        <taxon>Dikarya</taxon>
        <taxon>Basidiomycota</taxon>
        <taxon>Agaricomycotina</taxon>
        <taxon>Agaricomycetes</taxon>
        <taxon>Agaricomycetidae</taxon>
        <taxon>Agaricales</taxon>
        <taxon>Marasmiineae</taxon>
        <taxon>Physalacriaceae</taxon>
        <taxon>Armillaria</taxon>
    </lineage>
</organism>
<dbReference type="EMBL" id="JAUEPR010000012">
    <property type="protein sequence ID" value="KAK0479281.1"/>
    <property type="molecule type" value="Genomic_DNA"/>
</dbReference>
<dbReference type="AlphaFoldDB" id="A0AA39P7Z7"/>
<evidence type="ECO:0000313" key="4">
    <source>
        <dbReference type="Proteomes" id="UP001175227"/>
    </source>
</evidence>
<feature type="region of interest" description="Disordered" evidence="1">
    <location>
        <begin position="103"/>
        <end position="132"/>
    </location>
</feature>
<evidence type="ECO:0000256" key="1">
    <source>
        <dbReference type="SAM" id="MobiDB-lite"/>
    </source>
</evidence>
<keyword evidence="4" id="KW-1185">Reference proteome</keyword>
<name>A0AA39P7Z7_9AGAR</name>
<keyword evidence="2" id="KW-0732">Signal</keyword>
<evidence type="ECO:0000256" key="2">
    <source>
        <dbReference type="SAM" id="SignalP"/>
    </source>
</evidence>
<proteinExistence type="predicted"/>
<accession>A0AA39P7Z7</accession>
<dbReference type="Proteomes" id="UP001175227">
    <property type="component" value="Unassembled WGS sequence"/>
</dbReference>
<sequence>MQTWQWLWVLLLACHPLLLLQLVAVPKESTSSQGQWEVINSKITKQDQHDIIIPGEALLCKSRSNDEKVVIMWNMYIKVIKMGKGAMWEKGVWGEIISFGSKSLGPTPDKPPQQGYNGDCRGWPSYPETENR</sequence>